<evidence type="ECO:0000256" key="2">
    <source>
        <dbReference type="ARBA" id="ARBA00022723"/>
    </source>
</evidence>
<evidence type="ECO:0000256" key="3">
    <source>
        <dbReference type="ARBA" id="ARBA00023004"/>
    </source>
</evidence>
<keyword evidence="5" id="KW-1185">Reference proteome</keyword>
<dbReference type="InterPro" id="IPR016053">
    <property type="entry name" value="Haem_Oase-like"/>
</dbReference>
<accession>A0ABM5PLM6</accession>
<dbReference type="PRINTS" id="PR00088">
    <property type="entry name" value="HAEMOXYGNASE"/>
</dbReference>
<protein>
    <submittedName>
        <fullName evidence="4">Heme oxygenase</fullName>
    </submittedName>
</protein>
<dbReference type="PANTHER" id="PTHR10720:SF0">
    <property type="entry name" value="HEME OXYGENASE"/>
    <property type="match status" value="1"/>
</dbReference>
<dbReference type="CDD" id="cd19165">
    <property type="entry name" value="HemeO"/>
    <property type="match status" value="1"/>
</dbReference>
<evidence type="ECO:0000256" key="1">
    <source>
        <dbReference type="ARBA" id="ARBA00022617"/>
    </source>
</evidence>
<keyword evidence="2" id="KW-0479">Metal-binding</keyword>
<dbReference type="PIRSF" id="PIRSF000343">
    <property type="entry name" value="Haem_Oase"/>
    <property type="match status" value="1"/>
</dbReference>
<dbReference type="Gene3D" id="1.20.910.10">
    <property type="entry name" value="Heme oxygenase-like"/>
    <property type="match status" value="1"/>
</dbReference>
<evidence type="ECO:0000313" key="5">
    <source>
        <dbReference type="Proteomes" id="UP000019226"/>
    </source>
</evidence>
<dbReference type="RefSeq" id="WP_006823834.1">
    <property type="nucleotide sequence ID" value="NZ_CP004350.1"/>
</dbReference>
<keyword evidence="3" id="KW-0408">Iron</keyword>
<dbReference type="GeneID" id="82876411"/>
<name>A0ABM5PLM6_9CORY</name>
<gene>
    <name evidence="4" type="ORF">CCASEI_01005</name>
</gene>
<organism evidence="4 5">
    <name type="scientific">Corynebacterium casei LMG S-19264</name>
    <dbReference type="NCBI Taxonomy" id="1285583"/>
    <lineage>
        <taxon>Bacteria</taxon>
        <taxon>Bacillati</taxon>
        <taxon>Actinomycetota</taxon>
        <taxon>Actinomycetes</taxon>
        <taxon>Mycobacteriales</taxon>
        <taxon>Corynebacteriaceae</taxon>
        <taxon>Corynebacterium</taxon>
    </lineage>
</organism>
<evidence type="ECO:0000313" key="4">
    <source>
        <dbReference type="EMBL" id="AHI18786.1"/>
    </source>
</evidence>
<proteinExistence type="predicted"/>
<dbReference type="EMBL" id="CP004350">
    <property type="protein sequence ID" value="AHI18786.1"/>
    <property type="molecule type" value="Genomic_DNA"/>
</dbReference>
<sequence>MTVATSQPLSKALREATATAHDDAEGSDFMEQLLSGKLSIDAVAEFTGQLWFVYEALERAVRGIADVPLAASIVDRRLERQAALEADLAGMYGANWRDKIRILPATMKYVSRLEEITGTGDPVPVIAHHYVRYLGDVSGGQVIAARLGTYYGIDSESLNFYDFTAIGKIPPYRNDYREALDELELNEQQRELLLTEAQAAFRFNSGVFADLGKNYNVEAAE</sequence>
<dbReference type="SUPFAM" id="SSF48613">
    <property type="entry name" value="Heme oxygenase-like"/>
    <property type="match status" value="1"/>
</dbReference>
<dbReference type="PANTHER" id="PTHR10720">
    <property type="entry name" value="HEME OXYGENASE"/>
    <property type="match status" value="1"/>
</dbReference>
<dbReference type="InterPro" id="IPR016084">
    <property type="entry name" value="Haem_Oase-like_multi-hlx"/>
</dbReference>
<dbReference type="InterPro" id="IPR002051">
    <property type="entry name" value="Haem_Oase"/>
</dbReference>
<dbReference type="Pfam" id="PF01126">
    <property type="entry name" value="Heme_oxygenase"/>
    <property type="match status" value="1"/>
</dbReference>
<reference evidence="5" key="1">
    <citation type="submission" date="2013-02" db="EMBL/GenBank/DDBJ databases">
        <title>The complete genome sequence of Corynebacterium casei LMG S-19264 (=DSM 44701).</title>
        <authorList>
            <person name="Ruckert C."/>
            <person name="Albersmeier A."/>
            <person name="Kalinowski J."/>
        </authorList>
    </citation>
    <scope>NUCLEOTIDE SEQUENCE [LARGE SCALE GENOMIC DNA]</scope>
    <source>
        <strain evidence="5">LMG S-19264</strain>
    </source>
</reference>
<keyword evidence="1" id="KW-0349">Heme</keyword>
<dbReference type="Proteomes" id="UP000019226">
    <property type="component" value="Chromosome"/>
</dbReference>